<accession>A0AAN6TFY9</accession>
<reference evidence="4" key="1">
    <citation type="journal article" date="2023" name="Mol. Phylogenet. Evol.">
        <title>Genome-scale phylogeny and comparative genomics of the fungal order Sordariales.</title>
        <authorList>
            <person name="Hensen N."/>
            <person name="Bonometti L."/>
            <person name="Westerberg I."/>
            <person name="Brannstrom I.O."/>
            <person name="Guillou S."/>
            <person name="Cros-Aarteil S."/>
            <person name="Calhoun S."/>
            <person name="Haridas S."/>
            <person name="Kuo A."/>
            <person name="Mondo S."/>
            <person name="Pangilinan J."/>
            <person name="Riley R."/>
            <person name="LaButti K."/>
            <person name="Andreopoulos B."/>
            <person name="Lipzen A."/>
            <person name="Chen C."/>
            <person name="Yan M."/>
            <person name="Daum C."/>
            <person name="Ng V."/>
            <person name="Clum A."/>
            <person name="Steindorff A."/>
            <person name="Ohm R.A."/>
            <person name="Martin F."/>
            <person name="Silar P."/>
            <person name="Natvig D.O."/>
            <person name="Lalanne C."/>
            <person name="Gautier V."/>
            <person name="Ament-Velasquez S.L."/>
            <person name="Kruys A."/>
            <person name="Hutchinson M.I."/>
            <person name="Powell A.J."/>
            <person name="Barry K."/>
            <person name="Miller A.N."/>
            <person name="Grigoriev I.V."/>
            <person name="Debuchy R."/>
            <person name="Gladieux P."/>
            <person name="Hiltunen Thoren M."/>
            <person name="Johannesson H."/>
        </authorList>
    </citation>
    <scope>NUCLEOTIDE SEQUENCE</scope>
    <source>
        <strain evidence="4">CBS 508.74</strain>
    </source>
</reference>
<reference evidence="4" key="2">
    <citation type="submission" date="2023-05" db="EMBL/GenBank/DDBJ databases">
        <authorList>
            <consortium name="Lawrence Berkeley National Laboratory"/>
            <person name="Steindorff A."/>
            <person name="Hensen N."/>
            <person name="Bonometti L."/>
            <person name="Westerberg I."/>
            <person name="Brannstrom I.O."/>
            <person name="Guillou S."/>
            <person name="Cros-Aarteil S."/>
            <person name="Calhoun S."/>
            <person name="Haridas S."/>
            <person name="Kuo A."/>
            <person name="Mondo S."/>
            <person name="Pangilinan J."/>
            <person name="Riley R."/>
            <person name="Labutti K."/>
            <person name="Andreopoulos B."/>
            <person name="Lipzen A."/>
            <person name="Chen C."/>
            <person name="Yanf M."/>
            <person name="Daum C."/>
            <person name="Ng V."/>
            <person name="Clum A."/>
            <person name="Ohm R."/>
            <person name="Martin F."/>
            <person name="Silar P."/>
            <person name="Natvig D."/>
            <person name="Lalanne C."/>
            <person name="Gautier V."/>
            <person name="Ament-Velasquez S.L."/>
            <person name="Kruys A."/>
            <person name="Hutchinson M.I."/>
            <person name="Powell A.J."/>
            <person name="Barry K."/>
            <person name="Miller A.N."/>
            <person name="Grigoriev I.V."/>
            <person name="Debuchy R."/>
            <person name="Gladieux P."/>
            <person name="Thoren M.H."/>
            <person name="Johannesson H."/>
        </authorList>
    </citation>
    <scope>NUCLEOTIDE SEQUENCE</scope>
    <source>
        <strain evidence="4">CBS 508.74</strain>
    </source>
</reference>
<dbReference type="PANTHER" id="PTHR33112">
    <property type="entry name" value="DOMAIN PROTEIN, PUTATIVE-RELATED"/>
    <property type="match status" value="1"/>
</dbReference>
<name>A0AAN6TFY9_9PEZI</name>
<sequence>MHSGWTTCKLLLEATGSMLLAAPGETISSISINPFSPDRPFSIFVEIKNSRACGFHIEFYTPQGSPKPFPYIDYAQAISPTAGGEECLKWVGDSIAHCETNHPCCQLPKQTLLPTRVIDVGSETQLPRLYISHGESGRFAALSHCWGKRKPLTPTRESLAKLQQAIPTEDLPPLFHDAVILARRLQIPYLWVDSLCIMQDDYEDWEREAVRMASVYSNAWVVFAAHTAKDSSESLLSAPRLPGTRSVAMECVGLEGVHGTIHVRYAGLGGCDSFDRTGGHNRWRHEERLPLDFKFFEPSLLANRGWVFQERILAKRTIHFTHWEAVWECGTEIRCECQRLTARLEALDSDIHLQWLQLVVRFTGLELTFDNDRLPAMAGLATSMQRLTSATYLQGLWSDDLPRGLLWASDSRRSRRCVNVPSWSWGSVTGRIQAVLYPTGDFLIEVIDFGLDTLIASPSYLANEAGIRLRGQIIDGRFAVIAPSSYTERVVGTNLSTFSYHDKSTGVRWLIEGRLQLDIEQVWNNWIKSFIFRAAEALLVLAIWKLFSLLAAVQNRFTSFAVFSESLIQKAYFVWCRGISRDALLVGFFTATYAVSQLYGTLLWAIDAPGYVVQTQRVRASSISSALLDDPEYIVSYKITPGSLNASGLELAEALSANLFRSGTNVTLTGRINQGTPQSVTYSGPRTDPRIWLDDEGWSVGTNTQSHVALRLGGSNVSDQFTCAYGDIEPDKFRFYNCTFDNEWALDMLQVPVGTPMVHYNREASVSGKVGMINPRRSDIWSSLGSASGTAVRVHMFTVTKGHHRHTFVSTAFKASIVILGDAWIPEDEIRDLNTRLTKPYMKPEEQELYDQGLSVIMKTINAAQSSNQSAVIGTVIKEGHQILEGFWELFTAEGIPGNVMLRVFRLTSVNITHLRSETIDKSPVPFEPCDNPGLQNVAVGGKVDETDCVGDAAFESTKNITGYLGQVDSSAVLHITGLGHAPYSSSAKAADPGLYPWMVQNLDNLTSLLLSRGYVLGLDPGLVTVELTSTTPGVSYLQVLMILFAAFLALVGWGSLWFFASGNWSSSILVNLLSTTHAVSSGNKDRDELGIVYEIPDIRLEKSHGAVELRTDTGVFRHEAAELASQAKSPLDLSLLGNDRPILV</sequence>
<feature type="chain" id="PRO_5042930519" evidence="2">
    <location>
        <begin position="22"/>
        <end position="1145"/>
    </location>
</feature>
<keyword evidence="5" id="KW-1185">Reference proteome</keyword>
<keyword evidence="1" id="KW-0472">Membrane</keyword>
<feature type="domain" description="Heterokaryon incompatibility" evidence="3">
    <location>
        <begin position="139"/>
        <end position="310"/>
    </location>
</feature>
<dbReference type="EMBL" id="MU853338">
    <property type="protein sequence ID" value="KAK4113670.1"/>
    <property type="molecule type" value="Genomic_DNA"/>
</dbReference>
<evidence type="ECO:0000259" key="3">
    <source>
        <dbReference type="Pfam" id="PF06985"/>
    </source>
</evidence>
<organism evidence="4 5">
    <name type="scientific">Canariomyces notabilis</name>
    <dbReference type="NCBI Taxonomy" id="2074819"/>
    <lineage>
        <taxon>Eukaryota</taxon>
        <taxon>Fungi</taxon>
        <taxon>Dikarya</taxon>
        <taxon>Ascomycota</taxon>
        <taxon>Pezizomycotina</taxon>
        <taxon>Sordariomycetes</taxon>
        <taxon>Sordariomycetidae</taxon>
        <taxon>Sordariales</taxon>
        <taxon>Chaetomiaceae</taxon>
        <taxon>Canariomyces</taxon>
    </lineage>
</organism>
<dbReference type="RefSeq" id="XP_064671240.1">
    <property type="nucleotide sequence ID" value="XM_064819116.1"/>
</dbReference>
<keyword evidence="1" id="KW-1133">Transmembrane helix</keyword>
<protein>
    <submittedName>
        <fullName evidence="4">HET-domain-containing protein</fullName>
    </submittedName>
</protein>
<evidence type="ECO:0000313" key="5">
    <source>
        <dbReference type="Proteomes" id="UP001302812"/>
    </source>
</evidence>
<keyword evidence="2" id="KW-0732">Signal</keyword>
<comment type="caution">
    <text evidence="4">The sequence shown here is derived from an EMBL/GenBank/DDBJ whole genome shotgun (WGS) entry which is preliminary data.</text>
</comment>
<dbReference type="Pfam" id="PF06985">
    <property type="entry name" value="HET"/>
    <property type="match status" value="1"/>
</dbReference>
<feature type="transmembrane region" description="Helical" evidence="1">
    <location>
        <begin position="1037"/>
        <end position="1060"/>
    </location>
</feature>
<feature type="signal peptide" evidence="2">
    <location>
        <begin position="1"/>
        <end position="21"/>
    </location>
</feature>
<evidence type="ECO:0000313" key="4">
    <source>
        <dbReference type="EMBL" id="KAK4113670.1"/>
    </source>
</evidence>
<evidence type="ECO:0000256" key="1">
    <source>
        <dbReference type="SAM" id="Phobius"/>
    </source>
</evidence>
<evidence type="ECO:0000256" key="2">
    <source>
        <dbReference type="SAM" id="SignalP"/>
    </source>
</evidence>
<gene>
    <name evidence="4" type="ORF">N656DRAFT_843974</name>
</gene>
<dbReference type="PANTHER" id="PTHR33112:SF9">
    <property type="entry name" value="HETEROKARYON INCOMPATIBILITY DOMAIN-CONTAINING PROTEIN"/>
    <property type="match status" value="1"/>
</dbReference>
<dbReference type="InterPro" id="IPR010730">
    <property type="entry name" value="HET"/>
</dbReference>
<dbReference type="GeneID" id="89943242"/>
<dbReference type="Proteomes" id="UP001302812">
    <property type="component" value="Unassembled WGS sequence"/>
</dbReference>
<dbReference type="AlphaFoldDB" id="A0AAN6TFY9"/>
<keyword evidence="1" id="KW-0812">Transmembrane</keyword>
<proteinExistence type="predicted"/>